<gene>
    <name evidence="1" type="ORF">RZN69_14735</name>
</gene>
<organism evidence="1 2">
    <name type="scientific">Rubellicoccus peritrichatus</name>
    <dbReference type="NCBI Taxonomy" id="3080537"/>
    <lineage>
        <taxon>Bacteria</taxon>
        <taxon>Pseudomonadati</taxon>
        <taxon>Verrucomicrobiota</taxon>
        <taxon>Opitutia</taxon>
        <taxon>Puniceicoccales</taxon>
        <taxon>Cerasicoccaceae</taxon>
        <taxon>Rubellicoccus</taxon>
    </lineage>
</organism>
<dbReference type="AlphaFoldDB" id="A0AAQ3L8I9"/>
<dbReference type="RefSeq" id="WP_317831920.1">
    <property type="nucleotide sequence ID" value="NZ_CP136920.1"/>
</dbReference>
<sequence length="136" mass="15300">MHLTITWDSNRNSIIEGFDFGTCNLDLNMDIDSPGSREAVMTYDYAGADSSIFHYEHLIRYHLDVCDKTHYGWAMITSLEHSLTVSSWSYSRNVTQRSNQTPQLSETVAGIGALTLGAVCLRKTNRTRESASMQTN</sequence>
<reference evidence="1 2" key="1">
    <citation type="submission" date="2023-10" db="EMBL/GenBank/DDBJ databases">
        <title>Rubellicoccus peritrichatus gen. nov., sp. nov., isolated from an algae of coral reef tank.</title>
        <authorList>
            <person name="Luo J."/>
        </authorList>
    </citation>
    <scope>NUCLEOTIDE SEQUENCE [LARGE SCALE GENOMIC DNA]</scope>
    <source>
        <strain evidence="1 2">CR14</strain>
    </source>
</reference>
<keyword evidence="2" id="KW-1185">Reference proteome</keyword>
<name>A0AAQ3L8I9_9BACT</name>
<evidence type="ECO:0000313" key="2">
    <source>
        <dbReference type="Proteomes" id="UP001304300"/>
    </source>
</evidence>
<proteinExistence type="predicted"/>
<accession>A0AAQ3L8I9</accession>
<dbReference type="KEGG" id="puo:RZN69_14735"/>
<dbReference type="Proteomes" id="UP001304300">
    <property type="component" value="Chromosome"/>
</dbReference>
<evidence type="ECO:0000313" key="1">
    <source>
        <dbReference type="EMBL" id="WOO39879.1"/>
    </source>
</evidence>
<dbReference type="EMBL" id="CP136920">
    <property type="protein sequence ID" value="WOO39879.1"/>
    <property type="molecule type" value="Genomic_DNA"/>
</dbReference>
<protein>
    <submittedName>
        <fullName evidence="1">Uncharacterized protein</fullName>
    </submittedName>
</protein>